<dbReference type="SUPFAM" id="SSF81383">
    <property type="entry name" value="F-box domain"/>
    <property type="match status" value="1"/>
</dbReference>
<dbReference type="Pfam" id="PF08387">
    <property type="entry name" value="FBD"/>
    <property type="match status" value="1"/>
</dbReference>
<comment type="caution">
    <text evidence="2">The sequence shown here is derived from an EMBL/GenBank/DDBJ whole genome shotgun (WGS) entry which is preliminary data.</text>
</comment>
<name>A0A978VIY1_ZIZJJ</name>
<dbReference type="Pfam" id="PF00646">
    <property type="entry name" value="F-box"/>
    <property type="match status" value="1"/>
</dbReference>
<evidence type="ECO:0000313" key="2">
    <source>
        <dbReference type="EMBL" id="KAH7533050.1"/>
    </source>
</evidence>
<accession>A0A978VIY1</accession>
<protein>
    <recommendedName>
        <fullName evidence="1">F-box domain-containing protein</fullName>
    </recommendedName>
</protein>
<dbReference type="Pfam" id="PF24758">
    <property type="entry name" value="LRR_At5g56370"/>
    <property type="match status" value="1"/>
</dbReference>
<dbReference type="SMART" id="SM00579">
    <property type="entry name" value="FBD"/>
    <property type="match status" value="1"/>
</dbReference>
<sequence>MEPQPSSKRFDPLSNLPDSIFQQIISRLDISDISRLSTLSKRCRKLCLSLPSLTISFNNSDYDFYPFSQFFYRFLSMHNGVSLQRLELNISCDNLSISSDEIAFCIGTWILQATKCNVVKIHLEIDTIESFTLPSCFVNCASLRNLVLNLDNATLKLPTTSYWPLETLILSQLKISNKLLGEWILRCESLKKLVLFAVSGIVRINISSSSLEYLRIEDITATKYLDIKISTERLECLYILWQVGKSAKHSLRLNAPKLQKFTWKGCVSYYSYEGDFESLRYADIVIIPTPSQNKAVANVTMAKVLETVHRVSWLRVDMFFIEVFFFFFKFLFPSLSFNYVVELMEEFHSLGALTLLLDDLAGKVPTLASFLKLTPHLNSLKISTSYSSDENKSSYDAEYWEAQNLKFVKSLKEVEMEIHGKHNEIELIKYLLKHAKELENMTVLYSSKVFPRHVAISRKLQQFRKASSSASIYFLPNE</sequence>
<dbReference type="Gene3D" id="3.80.10.10">
    <property type="entry name" value="Ribonuclease Inhibitor"/>
    <property type="match status" value="1"/>
</dbReference>
<dbReference type="InterPro" id="IPR036047">
    <property type="entry name" value="F-box-like_dom_sf"/>
</dbReference>
<evidence type="ECO:0000313" key="3">
    <source>
        <dbReference type="Proteomes" id="UP000813462"/>
    </source>
</evidence>
<dbReference type="PANTHER" id="PTHR31900">
    <property type="entry name" value="F-BOX/RNI SUPERFAMILY PROTEIN-RELATED"/>
    <property type="match status" value="1"/>
</dbReference>
<organism evidence="2 3">
    <name type="scientific">Ziziphus jujuba var. spinosa</name>
    <dbReference type="NCBI Taxonomy" id="714518"/>
    <lineage>
        <taxon>Eukaryota</taxon>
        <taxon>Viridiplantae</taxon>
        <taxon>Streptophyta</taxon>
        <taxon>Embryophyta</taxon>
        <taxon>Tracheophyta</taxon>
        <taxon>Spermatophyta</taxon>
        <taxon>Magnoliopsida</taxon>
        <taxon>eudicotyledons</taxon>
        <taxon>Gunneridae</taxon>
        <taxon>Pentapetalae</taxon>
        <taxon>rosids</taxon>
        <taxon>fabids</taxon>
        <taxon>Rosales</taxon>
        <taxon>Rhamnaceae</taxon>
        <taxon>Paliureae</taxon>
        <taxon>Ziziphus</taxon>
    </lineage>
</organism>
<dbReference type="InterPro" id="IPR032675">
    <property type="entry name" value="LRR_dom_sf"/>
</dbReference>
<feature type="domain" description="F-box" evidence="1">
    <location>
        <begin position="10"/>
        <end position="46"/>
    </location>
</feature>
<dbReference type="PANTHER" id="PTHR31900:SF27">
    <property type="entry name" value="FBD DOMAIN-CONTAINING PROTEIN"/>
    <property type="match status" value="1"/>
</dbReference>
<dbReference type="InterPro" id="IPR055411">
    <property type="entry name" value="LRR_FXL15/At3g58940/PEG3-like"/>
</dbReference>
<gene>
    <name evidence="2" type="ORF">FEM48_Zijuj04G0088800</name>
</gene>
<dbReference type="InterPro" id="IPR001810">
    <property type="entry name" value="F-box_dom"/>
</dbReference>
<dbReference type="InterPro" id="IPR050232">
    <property type="entry name" value="FBL13/AtMIF1-like"/>
</dbReference>
<dbReference type="Proteomes" id="UP000813462">
    <property type="component" value="Unassembled WGS sequence"/>
</dbReference>
<reference evidence="2" key="1">
    <citation type="journal article" date="2021" name="Front. Plant Sci.">
        <title>Chromosome-Scale Genome Assembly for Chinese Sour Jujube and Insights Into Its Genome Evolution and Domestication Signature.</title>
        <authorList>
            <person name="Shen L.-Y."/>
            <person name="Luo H."/>
            <person name="Wang X.-L."/>
            <person name="Wang X.-M."/>
            <person name="Qiu X.-J."/>
            <person name="Liu H."/>
            <person name="Zhou S.-S."/>
            <person name="Jia K.-H."/>
            <person name="Nie S."/>
            <person name="Bao Y.-T."/>
            <person name="Zhang R.-G."/>
            <person name="Yun Q.-Z."/>
            <person name="Chai Y.-H."/>
            <person name="Lu J.-Y."/>
            <person name="Li Y."/>
            <person name="Zhao S.-W."/>
            <person name="Mao J.-F."/>
            <person name="Jia S.-G."/>
            <person name="Mao Y.-M."/>
        </authorList>
    </citation>
    <scope>NUCLEOTIDE SEQUENCE</scope>
    <source>
        <strain evidence="2">AT0</strain>
        <tissue evidence="2">Leaf</tissue>
    </source>
</reference>
<dbReference type="SUPFAM" id="SSF52047">
    <property type="entry name" value="RNI-like"/>
    <property type="match status" value="1"/>
</dbReference>
<dbReference type="EMBL" id="JAEACU010000004">
    <property type="protein sequence ID" value="KAH7533050.1"/>
    <property type="molecule type" value="Genomic_DNA"/>
</dbReference>
<dbReference type="InterPro" id="IPR006566">
    <property type="entry name" value="FBD"/>
</dbReference>
<proteinExistence type="predicted"/>
<dbReference type="AlphaFoldDB" id="A0A978VIY1"/>
<evidence type="ECO:0000259" key="1">
    <source>
        <dbReference type="PROSITE" id="PS50181"/>
    </source>
</evidence>
<dbReference type="PROSITE" id="PS50181">
    <property type="entry name" value="FBOX"/>
    <property type="match status" value="1"/>
</dbReference>